<name>A0ABV8K2S8_9BACL</name>
<evidence type="ECO:0000313" key="4">
    <source>
        <dbReference type="EMBL" id="MFC4100317.1"/>
    </source>
</evidence>
<dbReference type="Pfam" id="PF00596">
    <property type="entry name" value="Aldolase_II"/>
    <property type="match status" value="1"/>
</dbReference>
<keyword evidence="5" id="KW-1185">Reference proteome</keyword>
<dbReference type="Gene3D" id="3.40.50.720">
    <property type="entry name" value="NAD(P)-binding Rossmann-like Domain"/>
    <property type="match status" value="1"/>
</dbReference>
<dbReference type="EMBL" id="JBHSAM010000023">
    <property type="protein sequence ID" value="MFC4100317.1"/>
    <property type="molecule type" value="Genomic_DNA"/>
</dbReference>
<evidence type="ECO:0000259" key="3">
    <source>
        <dbReference type="SMART" id="SM01007"/>
    </source>
</evidence>
<proteinExistence type="inferred from homology"/>
<protein>
    <submittedName>
        <fullName evidence="4">Bifunctional aldolase/short-chain dehydrogenase</fullName>
    </submittedName>
</protein>
<comment type="similarity">
    <text evidence="1">Belongs to the short-chain dehydrogenases/reductases (SDR) family.</text>
</comment>
<dbReference type="InterPro" id="IPR036291">
    <property type="entry name" value="NAD(P)-bd_dom_sf"/>
</dbReference>
<gene>
    <name evidence="4" type="ORF">ACFOZ8_11735</name>
</gene>
<dbReference type="InterPro" id="IPR013454">
    <property type="entry name" value="Bifunc_RhaD/ADH"/>
</dbReference>
<dbReference type="InterPro" id="IPR001303">
    <property type="entry name" value="Aldolase_II/adducin_N"/>
</dbReference>
<comment type="caution">
    <text evidence="4">The sequence shown here is derived from an EMBL/GenBank/DDBJ whole genome shotgun (WGS) entry which is preliminary data.</text>
</comment>
<dbReference type="InterPro" id="IPR002347">
    <property type="entry name" value="SDR_fam"/>
</dbReference>
<dbReference type="CDD" id="cd08943">
    <property type="entry name" value="R1PA_ADH_SDR_c"/>
    <property type="match status" value="1"/>
</dbReference>
<evidence type="ECO:0000313" key="5">
    <source>
        <dbReference type="Proteomes" id="UP001595715"/>
    </source>
</evidence>
<feature type="domain" description="Class II aldolase/adducin N-terminal" evidence="3">
    <location>
        <begin position="20"/>
        <end position="219"/>
    </location>
</feature>
<dbReference type="Gene3D" id="3.40.225.10">
    <property type="entry name" value="Class II aldolase/adducin N-terminal domain"/>
    <property type="match status" value="1"/>
</dbReference>
<dbReference type="NCBIfam" id="NF006190">
    <property type="entry name" value="PRK08324.1-4"/>
    <property type="match status" value="1"/>
</dbReference>
<dbReference type="PRINTS" id="PR00081">
    <property type="entry name" value="GDHRDH"/>
</dbReference>
<dbReference type="PANTHER" id="PTHR43669">
    <property type="entry name" value="5-KETO-D-GLUCONATE 5-REDUCTASE"/>
    <property type="match status" value="1"/>
</dbReference>
<evidence type="ECO:0000256" key="2">
    <source>
        <dbReference type="ARBA" id="ARBA00023002"/>
    </source>
</evidence>
<organism evidence="4 5">
    <name type="scientific">Paenibacillus xanthanilyticus</name>
    <dbReference type="NCBI Taxonomy" id="1783531"/>
    <lineage>
        <taxon>Bacteria</taxon>
        <taxon>Bacillati</taxon>
        <taxon>Bacillota</taxon>
        <taxon>Bacilli</taxon>
        <taxon>Bacillales</taxon>
        <taxon>Paenibacillaceae</taxon>
        <taxon>Paenibacillus</taxon>
    </lineage>
</organism>
<dbReference type="Proteomes" id="UP001595715">
    <property type="component" value="Unassembled WGS sequence"/>
</dbReference>
<evidence type="ECO:0000256" key="1">
    <source>
        <dbReference type="ARBA" id="ARBA00006484"/>
    </source>
</evidence>
<accession>A0ABV8K2S8</accession>
<dbReference type="SUPFAM" id="SSF51735">
    <property type="entry name" value="NAD(P)-binding Rossmann-fold domains"/>
    <property type="match status" value="1"/>
</dbReference>
<dbReference type="InterPro" id="IPR036409">
    <property type="entry name" value="Aldolase_II/adducin_N_sf"/>
</dbReference>
<dbReference type="RefSeq" id="WP_377718989.1">
    <property type="nucleotide sequence ID" value="NZ_JBHSAM010000023.1"/>
</dbReference>
<keyword evidence="2" id="KW-0560">Oxidoreductase</keyword>
<dbReference type="NCBIfam" id="NF006189">
    <property type="entry name" value="PRK08324.1-3"/>
    <property type="match status" value="1"/>
</dbReference>
<dbReference type="Pfam" id="PF00106">
    <property type="entry name" value="adh_short"/>
    <property type="match status" value="1"/>
</dbReference>
<sequence>MVQSLWNASEASQHTNGLDQLVYRSNLIGADRRVCNIFGGNTSSKTTVQDFRGRDIEVMYVKGSGSDLGSMKAGNFTGLRMDDIRPLIERESMSDEEMVAYLGHCMIDAKHPRASIETLLHAFLPFKHVDHTHPDAIISLCCADNGKELAREIFGDRFVWVPYVRPGFTLSKMIAEGVFANPNAELVLMEKHGLVTWGETSEACYAQTIKIINEAEAFIEARVNDARLFGGRKHEALPADIRRQIASQVMPTIRGAVSDSKKMILSFDDQDDVLAFVGGNDAPQLSQVGAACPDHLVHTKVVPLFIDWTPNVDDVAGLKAKLVEGVAAYKEQYKAYFERNKNEGDVMFEAAPRVILIPGIGMVNTGKSWALSQVSGALYHRAIAVMRGATALGQFVSLSENESYNVEYWPLELYKLSLAPAEAEFSRKVAFITGGAGGIGSETARRLASEGAHVVLADLNLEGAQKVAQEINDKYGENRAFAVKMDVTDEAAVQAAYAEVALVYGGVDIIVNNAGLATSSPFDETSLKEWNLNMNVLGTGYFLVAREAFKLMKEQGIGGNMVFIGSKNSVYAGKNATAYSAAKALEAHLARCIAAEGGEFGIRVNTILPDAILQGSAIWNGSWRNERAAAYGIEPDQLEEYYRKRTTLLVNIYPKDIAEGIAFFASSKSDKTTGCMLTIDGGVPAAFTR</sequence>
<dbReference type="SUPFAM" id="SSF53639">
    <property type="entry name" value="AraD/HMP-PK domain-like"/>
    <property type="match status" value="1"/>
</dbReference>
<dbReference type="PANTHER" id="PTHR43669:SF8">
    <property type="entry name" value="SHORT-CHAIN TYPE DEHYDROGENASE_REDUCTASE-RELATED"/>
    <property type="match status" value="1"/>
</dbReference>
<dbReference type="SMART" id="SM01007">
    <property type="entry name" value="Aldolase_II"/>
    <property type="match status" value="1"/>
</dbReference>
<reference evidence="5" key="1">
    <citation type="journal article" date="2019" name="Int. J. Syst. Evol. Microbiol.">
        <title>The Global Catalogue of Microorganisms (GCM) 10K type strain sequencing project: providing services to taxonomists for standard genome sequencing and annotation.</title>
        <authorList>
            <consortium name="The Broad Institute Genomics Platform"/>
            <consortium name="The Broad Institute Genome Sequencing Center for Infectious Disease"/>
            <person name="Wu L."/>
            <person name="Ma J."/>
        </authorList>
    </citation>
    <scope>NUCLEOTIDE SEQUENCE [LARGE SCALE GENOMIC DNA]</scope>
    <source>
        <strain evidence="5">IBRC-M 10987</strain>
    </source>
</reference>
<dbReference type="NCBIfam" id="TIGR02632">
    <property type="entry name" value="RhaD_aldol-ADH"/>
    <property type="match status" value="1"/>
</dbReference>